<dbReference type="SUPFAM" id="SSF46785">
    <property type="entry name" value="Winged helix' DNA-binding domain"/>
    <property type="match status" value="1"/>
</dbReference>
<keyword evidence="2" id="KW-0238">DNA-binding</keyword>
<dbReference type="Gene3D" id="1.10.10.10">
    <property type="entry name" value="Winged helix-like DNA-binding domain superfamily/Winged helix DNA-binding domain"/>
    <property type="match status" value="1"/>
</dbReference>
<dbReference type="Pfam" id="PF13545">
    <property type="entry name" value="HTH_Crp_2"/>
    <property type="match status" value="1"/>
</dbReference>
<dbReference type="PROSITE" id="PS51063">
    <property type="entry name" value="HTH_CRP_2"/>
    <property type="match status" value="1"/>
</dbReference>
<dbReference type="Pfam" id="PF00027">
    <property type="entry name" value="cNMP_binding"/>
    <property type="match status" value="1"/>
</dbReference>
<protein>
    <submittedName>
        <fullName evidence="6">Transcriptional regulator, Crp/Fnr family</fullName>
    </submittedName>
</protein>
<feature type="domain" description="HTH crp-type" evidence="5">
    <location>
        <begin position="154"/>
        <end position="218"/>
    </location>
</feature>
<dbReference type="InterPro" id="IPR012318">
    <property type="entry name" value="HTH_CRP"/>
</dbReference>
<evidence type="ECO:0000259" key="4">
    <source>
        <dbReference type="PROSITE" id="PS50042"/>
    </source>
</evidence>
<sequence>MNAYANKNSMLWSKIYPAFASSTEPAICNIIDNATQVEAPAGSLIISPGMLCEQYLFIVAGKARVHLLTESGREIVLYYVGAGDSCVLTTSCLLSHEPFPAGIVAETDLVAFTVRTSLFEQAIDASPRFRRFVFKKFGERLVDVVSRMEQICAPSIERYLAQTLLELSDGTAKIMTTHQELALRLGTAREVVSRHLKNFETNGWIHLGRGSIHIAAPEHLRKITT</sequence>
<dbReference type="AlphaFoldDB" id="A0A3B0YEC1"/>
<feature type="domain" description="Cyclic nucleotide-binding" evidence="4">
    <location>
        <begin position="18"/>
        <end position="140"/>
    </location>
</feature>
<dbReference type="GO" id="GO:0005829">
    <property type="term" value="C:cytosol"/>
    <property type="evidence" value="ECO:0007669"/>
    <property type="project" value="TreeGrafter"/>
</dbReference>
<accession>A0A3B0YEC1</accession>
<gene>
    <name evidence="6" type="ORF">MNBD_GAMMA15-2079</name>
</gene>
<evidence type="ECO:0000313" key="6">
    <source>
        <dbReference type="EMBL" id="VAW74503.1"/>
    </source>
</evidence>
<dbReference type="InterPro" id="IPR050397">
    <property type="entry name" value="Env_Response_Regulators"/>
</dbReference>
<dbReference type="PROSITE" id="PS50042">
    <property type="entry name" value="CNMP_BINDING_3"/>
    <property type="match status" value="1"/>
</dbReference>
<evidence type="ECO:0000256" key="3">
    <source>
        <dbReference type="ARBA" id="ARBA00023163"/>
    </source>
</evidence>
<dbReference type="SMART" id="SM00419">
    <property type="entry name" value="HTH_CRP"/>
    <property type="match status" value="1"/>
</dbReference>
<evidence type="ECO:0000259" key="5">
    <source>
        <dbReference type="PROSITE" id="PS51063"/>
    </source>
</evidence>
<dbReference type="CDD" id="cd00038">
    <property type="entry name" value="CAP_ED"/>
    <property type="match status" value="1"/>
</dbReference>
<dbReference type="EMBL" id="UOFN01000035">
    <property type="protein sequence ID" value="VAW74503.1"/>
    <property type="molecule type" value="Genomic_DNA"/>
</dbReference>
<dbReference type="PANTHER" id="PTHR24567:SF74">
    <property type="entry name" value="HTH-TYPE TRANSCRIPTIONAL REGULATOR ARCR"/>
    <property type="match status" value="1"/>
</dbReference>
<dbReference type="InterPro" id="IPR000595">
    <property type="entry name" value="cNMP-bd_dom"/>
</dbReference>
<dbReference type="InterPro" id="IPR014710">
    <property type="entry name" value="RmlC-like_jellyroll"/>
</dbReference>
<evidence type="ECO:0000256" key="2">
    <source>
        <dbReference type="ARBA" id="ARBA00023125"/>
    </source>
</evidence>
<dbReference type="InterPro" id="IPR036388">
    <property type="entry name" value="WH-like_DNA-bd_sf"/>
</dbReference>
<dbReference type="SMART" id="SM00100">
    <property type="entry name" value="cNMP"/>
    <property type="match status" value="1"/>
</dbReference>
<dbReference type="InterPro" id="IPR036390">
    <property type="entry name" value="WH_DNA-bd_sf"/>
</dbReference>
<dbReference type="InterPro" id="IPR018490">
    <property type="entry name" value="cNMP-bd_dom_sf"/>
</dbReference>
<proteinExistence type="predicted"/>
<dbReference type="PANTHER" id="PTHR24567">
    <property type="entry name" value="CRP FAMILY TRANSCRIPTIONAL REGULATORY PROTEIN"/>
    <property type="match status" value="1"/>
</dbReference>
<dbReference type="Gene3D" id="2.60.120.10">
    <property type="entry name" value="Jelly Rolls"/>
    <property type="match status" value="1"/>
</dbReference>
<keyword evidence="1" id="KW-0805">Transcription regulation</keyword>
<evidence type="ECO:0000256" key="1">
    <source>
        <dbReference type="ARBA" id="ARBA00023015"/>
    </source>
</evidence>
<dbReference type="SUPFAM" id="SSF51206">
    <property type="entry name" value="cAMP-binding domain-like"/>
    <property type="match status" value="1"/>
</dbReference>
<dbReference type="GO" id="GO:0003700">
    <property type="term" value="F:DNA-binding transcription factor activity"/>
    <property type="evidence" value="ECO:0007669"/>
    <property type="project" value="TreeGrafter"/>
</dbReference>
<keyword evidence="3" id="KW-0804">Transcription</keyword>
<dbReference type="GO" id="GO:0003677">
    <property type="term" value="F:DNA binding"/>
    <property type="evidence" value="ECO:0007669"/>
    <property type="project" value="UniProtKB-KW"/>
</dbReference>
<organism evidence="6">
    <name type="scientific">hydrothermal vent metagenome</name>
    <dbReference type="NCBI Taxonomy" id="652676"/>
    <lineage>
        <taxon>unclassified sequences</taxon>
        <taxon>metagenomes</taxon>
        <taxon>ecological metagenomes</taxon>
    </lineage>
</organism>
<reference evidence="6" key="1">
    <citation type="submission" date="2018-06" db="EMBL/GenBank/DDBJ databases">
        <authorList>
            <person name="Zhirakovskaya E."/>
        </authorList>
    </citation>
    <scope>NUCLEOTIDE SEQUENCE</scope>
</reference>
<name>A0A3B0YEC1_9ZZZZ</name>